<dbReference type="Pfam" id="PF00196">
    <property type="entry name" value="GerE"/>
    <property type="match status" value="1"/>
</dbReference>
<dbReference type="Proteomes" id="UP000301751">
    <property type="component" value="Unassembled WGS sequence"/>
</dbReference>
<dbReference type="SUPFAM" id="SSF46894">
    <property type="entry name" value="C-terminal effector domain of the bipartite response regulators"/>
    <property type="match status" value="1"/>
</dbReference>
<dbReference type="PANTHER" id="PTHR44688">
    <property type="entry name" value="DNA-BINDING TRANSCRIPTIONAL ACTIVATOR DEVR_DOSR"/>
    <property type="match status" value="1"/>
</dbReference>
<name>A0A480AQU0_9BURK</name>
<dbReference type="EMBL" id="BJCL01000007">
    <property type="protein sequence ID" value="GCL64009.1"/>
    <property type="molecule type" value="Genomic_DNA"/>
</dbReference>
<feature type="domain" description="HTH luxR-type" evidence="4">
    <location>
        <begin position="179"/>
        <end position="244"/>
    </location>
</feature>
<dbReference type="InterPro" id="IPR000792">
    <property type="entry name" value="Tscrpt_reg_LuxR_C"/>
</dbReference>
<accession>A0A480AQU0</accession>
<evidence type="ECO:0000256" key="1">
    <source>
        <dbReference type="ARBA" id="ARBA00023015"/>
    </source>
</evidence>
<protein>
    <recommendedName>
        <fullName evidence="4">HTH luxR-type domain-containing protein</fullName>
    </recommendedName>
</protein>
<dbReference type="InterPro" id="IPR036388">
    <property type="entry name" value="WH-like_DNA-bd_sf"/>
</dbReference>
<keyword evidence="2" id="KW-0238">DNA-binding</keyword>
<keyword evidence="1" id="KW-0805">Transcription regulation</keyword>
<dbReference type="RefSeq" id="WP_137733738.1">
    <property type="nucleotide sequence ID" value="NZ_BJCL01000007.1"/>
</dbReference>
<keyword evidence="3" id="KW-0804">Transcription</keyword>
<dbReference type="InterPro" id="IPR016032">
    <property type="entry name" value="Sig_transdc_resp-reg_C-effctor"/>
</dbReference>
<gene>
    <name evidence="5" type="ORF">AQPW35_30900</name>
</gene>
<dbReference type="OrthoDB" id="8587180at2"/>
<dbReference type="SMART" id="SM00421">
    <property type="entry name" value="HTH_LUXR"/>
    <property type="match status" value="1"/>
</dbReference>
<dbReference type="AlphaFoldDB" id="A0A480AQU0"/>
<dbReference type="GO" id="GO:0003677">
    <property type="term" value="F:DNA binding"/>
    <property type="evidence" value="ECO:0007669"/>
    <property type="project" value="UniProtKB-KW"/>
</dbReference>
<proteinExistence type="predicted"/>
<dbReference type="GO" id="GO:0006355">
    <property type="term" value="P:regulation of DNA-templated transcription"/>
    <property type="evidence" value="ECO:0007669"/>
    <property type="project" value="InterPro"/>
</dbReference>
<comment type="caution">
    <text evidence="5">The sequence shown here is derived from an EMBL/GenBank/DDBJ whole genome shotgun (WGS) entry which is preliminary data.</text>
</comment>
<evidence type="ECO:0000256" key="3">
    <source>
        <dbReference type="ARBA" id="ARBA00023163"/>
    </source>
</evidence>
<evidence type="ECO:0000256" key="2">
    <source>
        <dbReference type="ARBA" id="ARBA00023125"/>
    </source>
</evidence>
<dbReference type="Gene3D" id="1.10.10.10">
    <property type="entry name" value="Winged helix-like DNA-binding domain superfamily/Winged helix DNA-binding domain"/>
    <property type="match status" value="1"/>
</dbReference>
<organism evidence="5 6">
    <name type="scientific">Pseudaquabacterium pictum</name>
    <dbReference type="NCBI Taxonomy" id="2315236"/>
    <lineage>
        <taxon>Bacteria</taxon>
        <taxon>Pseudomonadati</taxon>
        <taxon>Pseudomonadota</taxon>
        <taxon>Betaproteobacteria</taxon>
        <taxon>Burkholderiales</taxon>
        <taxon>Sphaerotilaceae</taxon>
        <taxon>Pseudaquabacterium</taxon>
    </lineage>
</organism>
<evidence type="ECO:0000313" key="6">
    <source>
        <dbReference type="Proteomes" id="UP000301751"/>
    </source>
</evidence>
<dbReference type="PROSITE" id="PS50043">
    <property type="entry name" value="HTH_LUXR_2"/>
    <property type="match status" value="1"/>
</dbReference>
<evidence type="ECO:0000259" key="4">
    <source>
        <dbReference type="PROSITE" id="PS50043"/>
    </source>
</evidence>
<evidence type="ECO:0000313" key="5">
    <source>
        <dbReference type="EMBL" id="GCL64009.1"/>
    </source>
</evidence>
<reference evidence="6" key="1">
    <citation type="submission" date="2019-03" db="EMBL/GenBank/DDBJ databases">
        <title>Aquabacterium pictum sp.nov., the first bacteriochlorophyll a-containing freshwater bacterium in the genus Aquabacterium of the class Betaproteobacteria.</title>
        <authorList>
            <person name="Hirose S."/>
            <person name="Tank M."/>
            <person name="Hara E."/>
            <person name="Tamaki H."/>
            <person name="Takaichi S."/>
            <person name="Haruta S."/>
            <person name="Hanada S."/>
        </authorList>
    </citation>
    <scope>NUCLEOTIDE SEQUENCE [LARGE SCALE GENOMIC DNA]</scope>
    <source>
        <strain evidence="6">W35</strain>
    </source>
</reference>
<dbReference type="PANTHER" id="PTHR44688:SF16">
    <property type="entry name" value="DNA-BINDING TRANSCRIPTIONAL ACTIVATOR DEVR_DOSR"/>
    <property type="match status" value="1"/>
</dbReference>
<sequence>MHTLAATNSDGGWPALVGQIGGQGFWREVLSLCSSLAGASAVSLLRWSPGQTPVLLAAASRQGDAAQVAGQRYLAGQHHRLDLQLHAPALAPGQLGLCSQQADQLPSAQWRHDCYATVGLASRLSLLMPDSDAGCTVFSAYRPVQVRDSDDAALARLGDQAALLAAALQRHLALTAVKPVDPLHALSVRERQVVDAILAGHSAKQAGRTLGLSPTSVATYRQRAFTKLGVRRQVELFGLLSRRG</sequence>
<keyword evidence="6" id="KW-1185">Reference proteome</keyword>